<sequence length="31" mass="3391">MQKMNTQKSSLSKKLGMTLSKLNQPSVVVAL</sequence>
<gene>
    <name evidence="1" type="ORF">S01H1_00539</name>
</gene>
<proteinExistence type="predicted"/>
<organism evidence="1">
    <name type="scientific">marine sediment metagenome</name>
    <dbReference type="NCBI Taxonomy" id="412755"/>
    <lineage>
        <taxon>unclassified sequences</taxon>
        <taxon>metagenomes</taxon>
        <taxon>ecological metagenomes</taxon>
    </lineage>
</organism>
<reference evidence="1" key="1">
    <citation type="journal article" date="2014" name="Front. Microbiol.">
        <title>High frequency of phylogenetically diverse reductive dehalogenase-homologous genes in deep subseafloor sedimentary metagenomes.</title>
        <authorList>
            <person name="Kawai M."/>
            <person name="Futagami T."/>
            <person name="Toyoda A."/>
            <person name="Takaki Y."/>
            <person name="Nishi S."/>
            <person name="Hori S."/>
            <person name="Arai W."/>
            <person name="Tsubouchi T."/>
            <person name="Morono Y."/>
            <person name="Uchiyama I."/>
            <person name="Ito T."/>
            <person name="Fujiyama A."/>
            <person name="Inagaki F."/>
            <person name="Takami H."/>
        </authorList>
    </citation>
    <scope>NUCLEOTIDE SEQUENCE</scope>
    <source>
        <strain evidence="1">Expedition CK06-06</strain>
    </source>
</reference>
<dbReference type="AlphaFoldDB" id="X0SC01"/>
<feature type="non-terminal residue" evidence="1">
    <location>
        <position position="31"/>
    </location>
</feature>
<comment type="caution">
    <text evidence="1">The sequence shown here is derived from an EMBL/GenBank/DDBJ whole genome shotgun (WGS) entry which is preliminary data.</text>
</comment>
<accession>X0SC01</accession>
<name>X0SC01_9ZZZZ</name>
<evidence type="ECO:0000313" key="1">
    <source>
        <dbReference type="EMBL" id="GAF73437.1"/>
    </source>
</evidence>
<dbReference type="EMBL" id="BARS01000193">
    <property type="protein sequence ID" value="GAF73437.1"/>
    <property type="molecule type" value="Genomic_DNA"/>
</dbReference>
<protein>
    <submittedName>
        <fullName evidence="1">Uncharacterized protein</fullName>
    </submittedName>
</protein>